<feature type="compositionally biased region" description="Polar residues" evidence="1">
    <location>
        <begin position="226"/>
        <end position="245"/>
    </location>
</feature>
<proteinExistence type="predicted"/>
<accession>A0A3Q3BC93</accession>
<feature type="compositionally biased region" description="Polar residues" evidence="1">
    <location>
        <begin position="182"/>
        <end position="195"/>
    </location>
</feature>
<feature type="compositionally biased region" description="Polar residues" evidence="1">
    <location>
        <begin position="95"/>
        <end position="129"/>
    </location>
</feature>
<feature type="region of interest" description="Disordered" evidence="1">
    <location>
        <begin position="41"/>
        <end position="279"/>
    </location>
</feature>
<reference evidence="4" key="2">
    <citation type="submission" date="2025-09" db="UniProtKB">
        <authorList>
            <consortium name="Ensembl"/>
        </authorList>
    </citation>
    <scope>IDENTIFICATION</scope>
</reference>
<evidence type="ECO:0000256" key="2">
    <source>
        <dbReference type="SAM" id="Phobius"/>
    </source>
</evidence>
<evidence type="ECO:0000256" key="3">
    <source>
        <dbReference type="SAM" id="SignalP"/>
    </source>
</evidence>
<dbReference type="OMA" id="FFHLIIV"/>
<dbReference type="Proteomes" id="UP000264800">
    <property type="component" value="Unplaced"/>
</dbReference>
<dbReference type="RefSeq" id="XP_017275440.1">
    <property type="nucleotide sequence ID" value="XM_017419951.1"/>
</dbReference>
<feature type="compositionally biased region" description="Acidic residues" evidence="1">
    <location>
        <begin position="252"/>
        <end position="272"/>
    </location>
</feature>
<protein>
    <submittedName>
        <fullName evidence="4">Chromosome 5 open reading frame 15</fullName>
    </submittedName>
</protein>
<dbReference type="PANTHER" id="PTHR16502">
    <property type="entry name" value="KERATINOCYTE-ASSOCIATED TRANSMEMBRANE PROTEIN 2"/>
    <property type="match status" value="1"/>
</dbReference>
<dbReference type="STRING" id="37003.ENSKMAP00000026856"/>
<dbReference type="Ensembl" id="ENSKMAT00000027195.1">
    <property type="protein sequence ID" value="ENSKMAP00000026856.1"/>
    <property type="gene ID" value="ENSKMAG00000019914.1"/>
</dbReference>
<evidence type="ECO:0000256" key="1">
    <source>
        <dbReference type="SAM" id="MobiDB-lite"/>
    </source>
</evidence>
<evidence type="ECO:0000313" key="5">
    <source>
        <dbReference type="Proteomes" id="UP000264800"/>
    </source>
</evidence>
<sequence length="383" mass="42252">MAAYRNMGRSSRNIYAVCLVIFLQLLVSGSHSAPVNKITNDTNNFTPLNQDGGQANPSTVQQNPPAVTDPKNSSTPIASKPSTAGVTEDDKKITTLGQANLSAVQKNQPAVTDLKNSSTPTASKPNTAGVTKDDKITTPESEGNPPSRKVPTVTEISSSDNVPEPSHSKDATVAQPVDSTAKKTPSQADPIQTTPHPTPKAPLSSTKMPEPAKTEPDESDGPDYTNMLNPFTTESTDFNLQQVSDKQPGFGETDDNDLDENEGDEDEDEGDYSDYGIKDEKNFNKDEMEQKQPIDKEEVTRYKDVNDNPEQEDSHFFFHLIIVAFLVAIVYITYHNKRKILLLVQSQRWKDGLCSRDTVEYHRLSQNVNEAMPSLKMTRDYIF</sequence>
<name>A0A3Q3BC93_KRYMA</name>
<dbReference type="KEGG" id="kmr:108238098"/>
<feature type="signal peptide" evidence="3">
    <location>
        <begin position="1"/>
        <end position="32"/>
    </location>
</feature>
<organism evidence="4 5">
    <name type="scientific">Kryptolebias marmoratus</name>
    <name type="common">Mangrove killifish</name>
    <name type="synonym">Rivulus marmoratus</name>
    <dbReference type="NCBI Taxonomy" id="37003"/>
    <lineage>
        <taxon>Eukaryota</taxon>
        <taxon>Metazoa</taxon>
        <taxon>Chordata</taxon>
        <taxon>Craniata</taxon>
        <taxon>Vertebrata</taxon>
        <taxon>Euteleostomi</taxon>
        <taxon>Actinopterygii</taxon>
        <taxon>Neopterygii</taxon>
        <taxon>Teleostei</taxon>
        <taxon>Neoteleostei</taxon>
        <taxon>Acanthomorphata</taxon>
        <taxon>Ovalentaria</taxon>
        <taxon>Atherinomorphae</taxon>
        <taxon>Cyprinodontiformes</taxon>
        <taxon>Rivulidae</taxon>
        <taxon>Kryptolebias</taxon>
    </lineage>
</organism>
<dbReference type="OrthoDB" id="5846619at2759"/>
<feature type="transmembrane region" description="Helical" evidence="2">
    <location>
        <begin position="316"/>
        <end position="334"/>
    </location>
</feature>
<dbReference type="AlphaFoldDB" id="A0A3Q3BC93"/>
<feature type="compositionally biased region" description="Polar residues" evidence="1">
    <location>
        <begin position="41"/>
        <end position="85"/>
    </location>
</feature>
<keyword evidence="2" id="KW-0472">Membrane</keyword>
<dbReference type="Pfam" id="PF17818">
    <property type="entry name" value="KCT2"/>
    <property type="match status" value="1"/>
</dbReference>
<keyword evidence="2" id="KW-0812">Transmembrane</keyword>
<dbReference type="InterPro" id="IPR037645">
    <property type="entry name" value="KCT2"/>
</dbReference>
<keyword evidence="2" id="KW-1133">Transmembrane helix</keyword>
<dbReference type="PANTHER" id="PTHR16502:SF0">
    <property type="entry name" value="KERATINOCYTE-ASSOCIATED TRANSMEMBRANE PROTEIN 2"/>
    <property type="match status" value="1"/>
</dbReference>
<keyword evidence="3" id="KW-0732">Signal</keyword>
<reference evidence="4" key="1">
    <citation type="submission" date="2025-08" db="UniProtKB">
        <authorList>
            <consortium name="Ensembl"/>
        </authorList>
    </citation>
    <scope>IDENTIFICATION</scope>
</reference>
<evidence type="ECO:0000313" key="4">
    <source>
        <dbReference type="Ensembl" id="ENSKMAP00000026856.1"/>
    </source>
</evidence>
<feature type="chain" id="PRO_5018536915" evidence="3">
    <location>
        <begin position="33"/>
        <end position="383"/>
    </location>
</feature>
<keyword evidence="5" id="KW-1185">Reference proteome</keyword>
<dbReference type="GeneTree" id="ENSGT00440000037499"/>
<dbReference type="GeneID" id="108238098"/>